<evidence type="ECO:0000256" key="5">
    <source>
        <dbReference type="ARBA" id="ARBA00023004"/>
    </source>
</evidence>
<dbReference type="PRINTS" id="PR00359">
    <property type="entry name" value="BP450"/>
</dbReference>
<sequence>MGGRGDADLESVLVATPREFESRILRRWQAGAYDGHRPSHVLRAPATACLGSAVSGSEYPVVDFDPGVAGRPVGAAHALFDELRGLHPVVRSDRGFWVLTRYDAIMDACRSPGLFSNSAISALDADPAYRWIPEMLDPPEHTVWRRLLRPLFTPARARAMRDDAERRCADLVDGLAAQGTCDFVADFARVFPTSIFLELMGLPAERLPEFLAWENAILHTPSSEGGEARRTTMADVAACFTELIAARRRDPRDDIVTAALSFRVGDRPVADEELLSLFVLLFLAGLDTVSAALSYAFWHLARHDADRTRVANDPGVVPSAVEELLRAYAIVVIGRKVTRDAEVHGCPMKAGDMVLLPLAAADRDPRAFPDAHVVDLDRHPNRHIAFGAGPHHCLGAHLARLELQIAIREWHARIPDYRVPDGARVTEHAGQVLGLESLPLEWST</sequence>
<dbReference type="Proteomes" id="UP000323505">
    <property type="component" value="Unassembled WGS sequence"/>
</dbReference>
<dbReference type="FunFam" id="1.10.630.10:FF:000018">
    <property type="entry name" value="Cytochrome P450 monooxygenase"/>
    <property type="match status" value="1"/>
</dbReference>
<dbReference type="Gene3D" id="1.10.630.10">
    <property type="entry name" value="Cytochrome P450"/>
    <property type="match status" value="1"/>
</dbReference>
<comment type="similarity">
    <text evidence="1 7">Belongs to the cytochrome P450 family.</text>
</comment>
<dbReference type="InterPro" id="IPR002397">
    <property type="entry name" value="Cyt_P450_B"/>
</dbReference>
<dbReference type="PANTHER" id="PTHR46696:SF6">
    <property type="entry name" value="P450, PUTATIVE (EUROFUNG)-RELATED"/>
    <property type="match status" value="1"/>
</dbReference>
<dbReference type="Pfam" id="PF00067">
    <property type="entry name" value="p450"/>
    <property type="match status" value="1"/>
</dbReference>
<keyword evidence="3 7" id="KW-0479">Metal-binding</keyword>
<dbReference type="CDD" id="cd11035">
    <property type="entry name" value="P450cam-like"/>
    <property type="match status" value="1"/>
</dbReference>
<dbReference type="InterPro" id="IPR017972">
    <property type="entry name" value="Cyt_P450_CS"/>
</dbReference>
<dbReference type="PROSITE" id="PS00086">
    <property type="entry name" value="CYTOCHROME_P450"/>
    <property type="match status" value="1"/>
</dbReference>
<proteinExistence type="inferred from homology"/>
<comment type="caution">
    <text evidence="8">The sequence shown here is derived from an EMBL/GenBank/DDBJ whole genome shotgun (WGS) entry which is preliminary data.</text>
</comment>
<evidence type="ECO:0000256" key="2">
    <source>
        <dbReference type="ARBA" id="ARBA00022617"/>
    </source>
</evidence>
<keyword evidence="5 7" id="KW-0408">Iron</keyword>
<keyword evidence="2 7" id="KW-0349">Heme</keyword>
<name>A0A5D3FRI0_9ACTN</name>
<evidence type="ECO:0000256" key="4">
    <source>
        <dbReference type="ARBA" id="ARBA00023002"/>
    </source>
</evidence>
<dbReference type="GO" id="GO:0016705">
    <property type="term" value="F:oxidoreductase activity, acting on paired donors, with incorporation or reduction of molecular oxygen"/>
    <property type="evidence" value="ECO:0007669"/>
    <property type="project" value="InterPro"/>
</dbReference>
<evidence type="ECO:0000256" key="3">
    <source>
        <dbReference type="ARBA" id="ARBA00022723"/>
    </source>
</evidence>
<dbReference type="PRINTS" id="PR00385">
    <property type="entry name" value="P450"/>
</dbReference>
<evidence type="ECO:0000313" key="9">
    <source>
        <dbReference type="Proteomes" id="UP000323505"/>
    </source>
</evidence>
<keyword evidence="6 7" id="KW-0503">Monooxygenase</keyword>
<keyword evidence="9" id="KW-1185">Reference proteome</keyword>
<dbReference type="GO" id="GO:0005506">
    <property type="term" value="F:iron ion binding"/>
    <property type="evidence" value="ECO:0007669"/>
    <property type="project" value="InterPro"/>
</dbReference>
<dbReference type="InterPro" id="IPR036396">
    <property type="entry name" value="Cyt_P450_sf"/>
</dbReference>
<dbReference type="PANTHER" id="PTHR46696">
    <property type="entry name" value="P450, PUTATIVE (EUROFUNG)-RELATED"/>
    <property type="match status" value="1"/>
</dbReference>
<gene>
    <name evidence="8" type="ORF">FXF68_09460</name>
</gene>
<protein>
    <submittedName>
        <fullName evidence="8">Cytochrome P450</fullName>
    </submittedName>
</protein>
<evidence type="ECO:0000256" key="6">
    <source>
        <dbReference type="ARBA" id="ARBA00023033"/>
    </source>
</evidence>
<dbReference type="SUPFAM" id="SSF48264">
    <property type="entry name" value="Cytochrome P450"/>
    <property type="match status" value="1"/>
</dbReference>
<evidence type="ECO:0000256" key="1">
    <source>
        <dbReference type="ARBA" id="ARBA00010617"/>
    </source>
</evidence>
<dbReference type="GO" id="GO:0004497">
    <property type="term" value="F:monooxygenase activity"/>
    <property type="evidence" value="ECO:0007669"/>
    <property type="project" value="UniProtKB-KW"/>
</dbReference>
<dbReference type="AlphaFoldDB" id="A0A5D3FRI0"/>
<reference evidence="8 9" key="1">
    <citation type="submission" date="2019-08" db="EMBL/GenBank/DDBJ databases">
        <title>Actinomadura sp. nov. CYP1-5 isolated from mountain soil.</title>
        <authorList>
            <person name="Songsumanus A."/>
            <person name="Kuncharoen N."/>
            <person name="Kudo T."/>
            <person name="Yuki M."/>
            <person name="Igarashi Y."/>
            <person name="Tanasupawat S."/>
        </authorList>
    </citation>
    <scope>NUCLEOTIDE SEQUENCE [LARGE SCALE GENOMIC DNA]</scope>
    <source>
        <strain evidence="8 9">CYP1-5</strain>
    </source>
</reference>
<keyword evidence="4 7" id="KW-0560">Oxidoreductase</keyword>
<accession>A0A5D3FRI0</accession>
<organism evidence="8 9">
    <name type="scientific">Actinomadura decatromicini</name>
    <dbReference type="NCBI Taxonomy" id="2604572"/>
    <lineage>
        <taxon>Bacteria</taxon>
        <taxon>Bacillati</taxon>
        <taxon>Actinomycetota</taxon>
        <taxon>Actinomycetes</taxon>
        <taxon>Streptosporangiales</taxon>
        <taxon>Thermomonosporaceae</taxon>
        <taxon>Actinomadura</taxon>
    </lineage>
</organism>
<evidence type="ECO:0000313" key="8">
    <source>
        <dbReference type="EMBL" id="TYK50709.1"/>
    </source>
</evidence>
<dbReference type="EMBL" id="VSRQ01000002">
    <property type="protein sequence ID" value="TYK50709.1"/>
    <property type="molecule type" value="Genomic_DNA"/>
</dbReference>
<dbReference type="InterPro" id="IPR001128">
    <property type="entry name" value="Cyt_P450"/>
</dbReference>
<dbReference type="GO" id="GO:0020037">
    <property type="term" value="F:heme binding"/>
    <property type="evidence" value="ECO:0007669"/>
    <property type="project" value="InterPro"/>
</dbReference>
<evidence type="ECO:0000256" key="7">
    <source>
        <dbReference type="RuleBase" id="RU000461"/>
    </source>
</evidence>